<evidence type="ECO:0000313" key="2">
    <source>
        <dbReference type="Proteomes" id="UP000054995"/>
    </source>
</evidence>
<proteinExistence type="predicted"/>
<keyword evidence="2" id="KW-1185">Reference proteome</keyword>
<dbReference type="Proteomes" id="UP000054995">
    <property type="component" value="Unassembled WGS sequence"/>
</dbReference>
<name>A0A0V1FX23_TRIPS</name>
<feature type="non-terminal residue" evidence="1">
    <location>
        <position position="50"/>
    </location>
</feature>
<evidence type="ECO:0000313" key="1">
    <source>
        <dbReference type="EMBL" id="KRY90596.1"/>
    </source>
</evidence>
<comment type="caution">
    <text evidence="1">The sequence shown here is derived from an EMBL/GenBank/DDBJ whole genome shotgun (WGS) entry which is preliminary data.</text>
</comment>
<sequence>LFVYYNSEIAKRYHAKSIAFASSVFNKEHYQAKTTLFFFRLDTNLCFITL</sequence>
<gene>
    <name evidence="1" type="ORF">T4D_16238</name>
</gene>
<protein>
    <submittedName>
        <fullName evidence="1">Uncharacterized protein</fullName>
    </submittedName>
</protein>
<reference evidence="1 2" key="1">
    <citation type="submission" date="2015-01" db="EMBL/GenBank/DDBJ databases">
        <title>Evolution of Trichinella species and genotypes.</title>
        <authorList>
            <person name="Korhonen P.K."/>
            <person name="Edoardo P."/>
            <person name="Giuseppe L.R."/>
            <person name="Gasser R.B."/>
        </authorList>
    </citation>
    <scope>NUCLEOTIDE SEQUENCE [LARGE SCALE GENOMIC DNA]</scope>
    <source>
        <strain evidence="1">ISS470</strain>
    </source>
</reference>
<dbReference type="AlphaFoldDB" id="A0A0V1FX23"/>
<feature type="non-terminal residue" evidence="1">
    <location>
        <position position="1"/>
    </location>
</feature>
<accession>A0A0V1FX23</accession>
<dbReference type="EMBL" id="JYDT01000020">
    <property type="protein sequence ID" value="KRY90596.1"/>
    <property type="molecule type" value="Genomic_DNA"/>
</dbReference>
<organism evidence="1 2">
    <name type="scientific">Trichinella pseudospiralis</name>
    <name type="common">Parasitic roundworm</name>
    <dbReference type="NCBI Taxonomy" id="6337"/>
    <lineage>
        <taxon>Eukaryota</taxon>
        <taxon>Metazoa</taxon>
        <taxon>Ecdysozoa</taxon>
        <taxon>Nematoda</taxon>
        <taxon>Enoplea</taxon>
        <taxon>Dorylaimia</taxon>
        <taxon>Trichinellida</taxon>
        <taxon>Trichinellidae</taxon>
        <taxon>Trichinella</taxon>
    </lineage>
</organism>